<keyword evidence="2" id="KW-1185">Reference proteome</keyword>
<protein>
    <submittedName>
        <fullName evidence="1">Uncharacterized protein</fullName>
    </submittedName>
</protein>
<name>A0A182W2I9_9DIPT</name>
<dbReference type="InterPro" id="IPR005312">
    <property type="entry name" value="DUF1759"/>
</dbReference>
<reference evidence="1" key="2">
    <citation type="submission" date="2020-05" db="UniProtKB">
        <authorList>
            <consortium name="EnsemblMetazoa"/>
        </authorList>
    </citation>
    <scope>IDENTIFICATION</scope>
    <source>
        <strain evidence="1">MINIMUS1</strain>
    </source>
</reference>
<dbReference type="Proteomes" id="UP000075920">
    <property type="component" value="Unassembled WGS sequence"/>
</dbReference>
<evidence type="ECO:0000313" key="1">
    <source>
        <dbReference type="EnsemblMetazoa" id="AMIN004549-PA"/>
    </source>
</evidence>
<evidence type="ECO:0000313" key="2">
    <source>
        <dbReference type="Proteomes" id="UP000075920"/>
    </source>
</evidence>
<proteinExistence type="predicted"/>
<dbReference type="VEuPathDB" id="VectorBase:AMIN004549"/>
<accession>A0A182W2I9</accession>
<dbReference type="EnsemblMetazoa" id="AMIN004549-RA">
    <property type="protein sequence ID" value="AMIN004549-PA"/>
    <property type="gene ID" value="AMIN004549"/>
</dbReference>
<organism evidence="1 2">
    <name type="scientific">Anopheles minimus</name>
    <dbReference type="NCBI Taxonomy" id="112268"/>
    <lineage>
        <taxon>Eukaryota</taxon>
        <taxon>Metazoa</taxon>
        <taxon>Ecdysozoa</taxon>
        <taxon>Arthropoda</taxon>
        <taxon>Hexapoda</taxon>
        <taxon>Insecta</taxon>
        <taxon>Pterygota</taxon>
        <taxon>Neoptera</taxon>
        <taxon>Endopterygota</taxon>
        <taxon>Diptera</taxon>
        <taxon>Nematocera</taxon>
        <taxon>Culicoidea</taxon>
        <taxon>Culicidae</taxon>
        <taxon>Anophelinae</taxon>
        <taxon>Anopheles</taxon>
    </lineage>
</organism>
<dbReference type="Pfam" id="PF03564">
    <property type="entry name" value="DUF1759"/>
    <property type="match status" value="1"/>
</dbReference>
<reference evidence="2" key="1">
    <citation type="submission" date="2013-03" db="EMBL/GenBank/DDBJ databases">
        <title>The Genome Sequence of Anopheles minimus MINIMUS1.</title>
        <authorList>
            <consortium name="The Broad Institute Genomics Platform"/>
            <person name="Neafsey D.E."/>
            <person name="Walton C."/>
            <person name="Walker B."/>
            <person name="Young S.K."/>
            <person name="Zeng Q."/>
            <person name="Gargeya S."/>
            <person name="Fitzgerald M."/>
            <person name="Haas B."/>
            <person name="Abouelleil A."/>
            <person name="Allen A.W."/>
            <person name="Alvarado L."/>
            <person name="Arachchi H.M."/>
            <person name="Berlin A.M."/>
            <person name="Chapman S.B."/>
            <person name="Gainer-Dewar J."/>
            <person name="Goldberg J."/>
            <person name="Griggs A."/>
            <person name="Gujja S."/>
            <person name="Hansen M."/>
            <person name="Howarth C."/>
            <person name="Imamovic A."/>
            <person name="Ireland A."/>
            <person name="Larimer J."/>
            <person name="McCowan C."/>
            <person name="Murphy C."/>
            <person name="Pearson M."/>
            <person name="Poon T.W."/>
            <person name="Priest M."/>
            <person name="Roberts A."/>
            <person name="Saif S."/>
            <person name="Shea T."/>
            <person name="Sisk P."/>
            <person name="Sykes S."/>
            <person name="Wortman J."/>
            <person name="Nusbaum C."/>
            <person name="Birren B."/>
        </authorList>
    </citation>
    <scope>NUCLEOTIDE SEQUENCE [LARGE SCALE GENOMIC DNA]</scope>
    <source>
        <strain evidence="2">MINIMUS1</strain>
    </source>
</reference>
<dbReference type="AlphaFoldDB" id="A0A182W2I9"/>
<sequence>MAEKKLASYMRKRQIVLNMMKALEAFCETFDASASDEVPIRLELVEQCKTDYKEIVSKIEELDLEQKGESMFKSLQEDAEFFTRFCKVKGFLLAQSKQEAISTMNASILGTTFGVGGQANPQLRLQKVDLPTFNGDSAAWLTFRDRFTSTIHSSSEIPPVMKL</sequence>